<dbReference type="EMBL" id="BSXS01002814">
    <property type="protein sequence ID" value="GME79904.1"/>
    <property type="molecule type" value="Genomic_DNA"/>
</dbReference>
<name>A0ACB5T2S3_AMBMO</name>
<accession>A0ACB5T2S3</accession>
<comment type="caution">
    <text evidence="1">The sequence shown here is derived from an EMBL/GenBank/DDBJ whole genome shotgun (WGS) entry which is preliminary data.</text>
</comment>
<dbReference type="Proteomes" id="UP001165064">
    <property type="component" value="Unassembled WGS sequence"/>
</dbReference>
<sequence>MCCFINFQKATSTLDGCVKIYSSRVDSAATDTGKLLSGLTLTNPEAENDADDEDEYVDEEDQEKAKKKKSVRHRTVNTLVKRFDSVKIKEVEKELYVDPIFKKALSDFDEGGAKSLLTNMLRMSSDGRVLFDATDNSDDVVLKDDGTDEGGEEGDDPAAARNDNQEKSAVSTSILGELSSDYDAKDDTKSTYSIGGPPKKINISYLSRFLVGSVIDDPCQVCPSIEKLEEIGMNDQSPAELLQRLENADEVGYSVSTAPSQAGYSDAPNDDDFDMGFGDDGGNDFGGGWGGDDFDDGLGPDDGGGLHNDTKNRTQYSLFLDGVDNEHSGPNVTLTKLFDEHSNKNDDADEEGGVPVGEVLDKLSAKNWRGPQNWRVARVRKLNSLKKKKQQEKQQNGASTVDGNPDQPTDGTTNNNNNNEVNVNATKTRTKRKFIEIDFFDDSKDKPIDELFKPPARESRLLLPEKDRGVSETANCLPYDLEFTAKRFIFLNLKPEQRINTILTKRKRALMPFSNISRYENEVVADEQFFAETYSNGVPDDGIQPAPDYDFGDDHGGIPSLPPPLSGGTDDEDDDIAGLYDEVPDMPINSQTTMSQRKLMEKNTGITYARVAKRVNVRLLKQNLWDSLEEATVRHKKRGASHLDDDLDLDGEEEKENDDPLKHRDKLSRPNPVDDGDKEDKMTFTEVVSNLSSKYSGNRKAELSTSFCFICLLHLANENGFSLEAKSDLSDLYINK</sequence>
<evidence type="ECO:0000313" key="1">
    <source>
        <dbReference type="EMBL" id="GME79904.1"/>
    </source>
</evidence>
<evidence type="ECO:0000313" key="2">
    <source>
        <dbReference type="Proteomes" id="UP001165064"/>
    </source>
</evidence>
<proteinExistence type="predicted"/>
<gene>
    <name evidence="1" type="ORF">Amon02_000418800</name>
</gene>
<keyword evidence="2" id="KW-1185">Reference proteome</keyword>
<organism evidence="1 2">
    <name type="scientific">Ambrosiozyma monospora</name>
    <name type="common">Yeast</name>
    <name type="synonym">Endomycopsis monosporus</name>
    <dbReference type="NCBI Taxonomy" id="43982"/>
    <lineage>
        <taxon>Eukaryota</taxon>
        <taxon>Fungi</taxon>
        <taxon>Dikarya</taxon>
        <taxon>Ascomycota</taxon>
        <taxon>Saccharomycotina</taxon>
        <taxon>Pichiomycetes</taxon>
        <taxon>Pichiales</taxon>
        <taxon>Pichiaceae</taxon>
        <taxon>Ambrosiozyma</taxon>
    </lineage>
</organism>
<protein>
    <submittedName>
        <fullName evidence="1">Unnamed protein product</fullName>
    </submittedName>
</protein>
<reference evidence="1" key="1">
    <citation type="submission" date="2023-04" db="EMBL/GenBank/DDBJ databases">
        <title>Ambrosiozyma monospora NBRC 10751.</title>
        <authorList>
            <person name="Ichikawa N."/>
            <person name="Sato H."/>
            <person name="Tonouchi N."/>
        </authorList>
    </citation>
    <scope>NUCLEOTIDE SEQUENCE</scope>
    <source>
        <strain evidence="1">NBRC 10751</strain>
    </source>
</reference>